<dbReference type="Gene3D" id="3.40.50.720">
    <property type="entry name" value="NAD(P)-binding Rossmann-like Domain"/>
    <property type="match status" value="1"/>
</dbReference>
<protein>
    <submittedName>
        <fullName evidence="3">Inositol-3-phosphate synthase</fullName>
        <ecNumber evidence="3">5.5.1.4</ecNumber>
    </submittedName>
</protein>
<dbReference type="AlphaFoldDB" id="A0LJR3"/>
<dbReference type="RefSeq" id="WP_011698835.1">
    <property type="nucleotide sequence ID" value="NC_008554.1"/>
</dbReference>
<dbReference type="GO" id="GO:0004512">
    <property type="term" value="F:inositol-3-phosphate synthase activity"/>
    <property type="evidence" value="ECO:0007669"/>
    <property type="project" value="UniProtKB-EC"/>
</dbReference>
<sequence precursor="true">MKSRKVGVWLIGALGSISSMVVAGAAALRRGLAAPTGMVSVLEPFGRLDLAGVDRLVFGGCDIRAGSLRDEAWAFAEKTGALDQRILQQVEEDLLETDRHVGVGTVRNCGDAIRRMASSVDSPRVSVWEEIVRIAEQLRSFKRKTGADIVVVVNLASTEPPLAIDERHLEPDALERSIERNESEAVRASTIYAYAAIREGCPYVNFTPSNGALPPALVRMAEARGVPVMGNDGKTGETLVKSALAPLFVCRNLEVLSWEGFNILGNMDGAVLENSANRESKIKTKDGVLSRILGYTPHSRVRIDYVPSLDDQKTAWDFVHFRGFLGTKMTVQFIWQGYDSLLAAPLVIDLVRFAEFAARNGESGLMPHLASYFKEPLGVDEYRLQQQFEMLLDYARAFSGRKGLDGPSRKSATGVN</sequence>
<evidence type="ECO:0000313" key="3">
    <source>
        <dbReference type="EMBL" id="ABK17665.1"/>
    </source>
</evidence>
<dbReference type="InterPro" id="IPR002587">
    <property type="entry name" value="Myo-inos-1-P_Synthase"/>
</dbReference>
<dbReference type="Pfam" id="PF07994">
    <property type="entry name" value="NAD_binding_5"/>
    <property type="match status" value="1"/>
</dbReference>
<dbReference type="SUPFAM" id="SSF55347">
    <property type="entry name" value="Glyceraldehyde-3-phosphate dehydrogenase-like, C-terminal domain"/>
    <property type="match status" value="1"/>
</dbReference>
<comment type="similarity">
    <text evidence="1">Belongs to the myo-inositol 1-phosphate synthase family.</text>
</comment>
<gene>
    <name evidence="3" type="ordered locus">Sfum_1982</name>
</gene>
<dbReference type="SUPFAM" id="SSF51735">
    <property type="entry name" value="NAD(P)-binding Rossmann-fold domains"/>
    <property type="match status" value="1"/>
</dbReference>
<dbReference type="EMBL" id="CP000478">
    <property type="protein sequence ID" value="ABK17665.1"/>
    <property type="molecule type" value="Genomic_DNA"/>
</dbReference>
<dbReference type="GO" id="GO:0006021">
    <property type="term" value="P:inositol biosynthetic process"/>
    <property type="evidence" value="ECO:0007669"/>
    <property type="project" value="InterPro"/>
</dbReference>
<evidence type="ECO:0000313" key="4">
    <source>
        <dbReference type="Proteomes" id="UP000001784"/>
    </source>
</evidence>
<proteinExistence type="inferred from homology"/>
<dbReference type="EC" id="5.5.1.4" evidence="3"/>
<dbReference type="Pfam" id="PF01658">
    <property type="entry name" value="Inos-1-P_synth"/>
    <property type="match status" value="1"/>
</dbReference>
<dbReference type="InterPro" id="IPR036291">
    <property type="entry name" value="NAD(P)-bd_dom_sf"/>
</dbReference>
<dbReference type="eggNOG" id="COG1260">
    <property type="taxonomic scope" value="Bacteria"/>
</dbReference>
<dbReference type="HOGENOM" id="CLU_021486_0_0_7"/>
<name>A0LJR3_SYNFM</name>
<dbReference type="STRING" id="335543.Sfum_1982"/>
<reference evidence="3 4" key="1">
    <citation type="submission" date="2006-10" db="EMBL/GenBank/DDBJ databases">
        <title>Complete sequence of Syntrophobacter fumaroxidans MPOB.</title>
        <authorList>
            <consortium name="US DOE Joint Genome Institute"/>
            <person name="Copeland A."/>
            <person name="Lucas S."/>
            <person name="Lapidus A."/>
            <person name="Barry K."/>
            <person name="Detter J.C."/>
            <person name="Glavina del Rio T."/>
            <person name="Hammon N."/>
            <person name="Israni S."/>
            <person name="Pitluck S."/>
            <person name="Goltsman E.G."/>
            <person name="Martinez M."/>
            <person name="Schmutz J."/>
            <person name="Larimer F."/>
            <person name="Land M."/>
            <person name="Hauser L."/>
            <person name="Kyrpides N."/>
            <person name="Kim E."/>
            <person name="Boone D.R."/>
            <person name="Brockman F."/>
            <person name="Culley D."/>
            <person name="Ferry J."/>
            <person name="Gunsalus R."/>
            <person name="McInerney M.J."/>
            <person name="Morrison M."/>
            <person name="Plugge C."/>
            <person name="Rohlin L."/>
            <person name="Scholten J."/>
            <person name="Sieber J."/>
            <person name="Stams A.J.M."/>
            <person name="Worm P."/>
            <person name="Henstra A.M."/>
            <person name="Richardson P."/>
        </authorList>
    </citation>
    <scope>NUCLEOTIDE SEQUENCE [LARGE SCALE GENOMIC DNA]</scope>
    <source>
        <strain evidence="4">DSM 10017 / MPOB</strain>
    </source>
</reference>
<evidence type="ECO:0000259" key="2">
    <source>
        <dbReference type="Pfam" id="PF01658"/>
    </source>
</evidence>
<dbReference type="Proteomes" id="UP000001784">
    <property type="component" value="Chromosome"/>
</dbReference>
<dbReference type="Gene3D" id="3.30.360.10">
    <property type="entry name" value="Dihydrodipicolinate Reductase, domain 2"/>
    <property type="match status" value="1"/>
</dbReference>
<dbReference type="InterPro" id="IPR013021">
    <property type="entry name" value="Myo-inos-1-P_Synthase_GAPDH"/>
</dbReference>
<keyword evidence="4" id="KW-1185">Reference proteome</keyword>
<accession>A0LJR3</accession>
<organism evidence="3 4">
    <name type="scientific">Syntrophobacter fumaroxidans (strain DSM 10017 / MPOB)</name>
    <dbReference type="NCBI Taxonomy" id="335543"/>
    <lineage>
        <taxon>Bacteria</taxon>
        <taxon>Pseudomonadati</taxon>
        <taxon>Thermodesulfobacteriota</taxon>
        <taxon>Syntrophobacteria</taxon>
        <taxon>Syntrophobacterales</taxon>
        <taxon>Syntrophobacteraceae</taxon>
        <taxon>Syntrophobacter</taxon>
    </lineage>
</organism>
<dbReference type="InParanoid" id="A0LJR3"/>
<dbReference type="PIRSF" id="PIRSF015578">
    <property type="entry name" value="Myoinos-ppht_syn"/>
    <property type="match status" value="1"/>
</dbReference>
<dbReference type="PANTHER" id="PTHR11510">
    <property type="entry name" value="MYO-INOSITOL-1 PHOSPHATE SYNTHASE"/>
    <property type="match status" value="1"/>
</dbReference>
<feature type="domain" description="Myo-inositol-1-phosphate synthase GAPDH-like" evidence="2">
    <location>
        <begin position="236"/>
        <end position="340"/>
    </location>
</feature>
<dbReference type="KEGG" id="sfu:Sfum_1982"/>
<dbReference type="GO" id="GO:0008654">
    <property type="term" value="P:phospholipid biosynthetic process"/>
    <property type="evidence" value="ECO:0007669"/>
    <property type="project" value="InterPro"/>
</dbReference>
<keyword evidence="3" id="KW-0413">Isomerase</keyword>
<evidence type="ECO:0000256" key="1">
    <source>
        <dbReference type="ARBA" id="ARBA00010813"/>
    </source>
</evidence>